<reference evidence="9 10" key="1">
    <citation type="submission" date="2017-07" db="EMBL/GenBank/DDBJ databases">
        <title>Mechanisms for carbon and nitrogen cycling indicate functional differentiation within the Candidate Phyla Radiation.</title>
        <authorList>
            <person name="Danczak R.E."/>
            <person name="Johnston M.D."/>
            <person name="Kenah C."/>
            <person name="Slattery M."/>
            <person name="Wrighton K.C."/>
            <person name="Wilkins M.J."/>
        </authorList>
    </citation>
    <scope>NUCLEOTIDE SEQUENCE [LARGE SCALE GENOMIC DNA]</scope>
    <source>
        <strain evidence="9">Athens1014_28</strain>
    </source>
</reference>
<comment type="caution">
    <text evidence="9">The sequence shown here is derived from an EMBL/GenBank/DDBJ whole genome shotgun (WGS) entry which is preliminary data.</text>
</comment>
<dbReference type="SMART" id="SM00729">
    <property type="entry name" value="Elp3"/>
    <property type="match status" value="1"/>
</dbReference>
<accession>A0A554LKY2</accession>
<dbReference type="SFLD" id="SFLDG01082">
    <property type="entry name" value="B12-binding_domain_containing"/>
    <property type="match status" value="1"/>
</dbReference>
<dbReference type="InterPro" id="IPR007197">
    <property type="entry name" value="rSAM"/>
</dbReference>
<dbReference type="SFLD" id="SFLDS00029">
    <property type="entry name" value="Radical_SAM"/>
    <property type="match status" value="1"/>
</dbReference>
<dbReference type="GO" id="GO:0051539">
    <property type="term" value="F:4 iron, 4 sulfur cluster binding"/>
    <property type="evidence" value="ECO:0007669"/>
    <property type="project" value="UniProtKB-KW"/>
</dbReference>
<evidence type="ECO:0000256" key="5">
    <source>
        <dbReference type="ARBA" id="ARBA00023004"/>
    </source>
</evidence>
<evidence type="ECO:0000256" key="3">
    <source>
        <dbReference type="ARBA" id="ARBA00022691"/>
    </source>
</evidence>
<evidence type="ECO:0000259" key="7">
    <source>
        <dbReference type="PROSITE" id="PS51449"/>
    </source>
</evidence>
<dbReference type="GO" id="GO:0005829">
    <property type="term" value="C:cytosol"/>
    <property type="evidence" value="ECO:0007669"/>
    <property type="project" value="TreeGrafter"/>
</dbReference>
<keyword evidence="2" id="KW-0004">4Fe-4S</keyword>
<evidence type="ECO:0000256" key="4">
    <source>
        <dbReference type="ARBA" id="ARBA00022723"/>
    </source>
</evidence>
<comment type="cofactor">
    <cofactor evidence="1">
        <name>[4Fe-4S] cluster</name>
        <dbReference type="ChEBI" id="CHEBI:49883"/>
    </cofactor>
</comment>
<dbReference type="CDD" id="cd01335">
    <property type="entry name" value="Radical_SAM"/>
    <property type="match status" value="1"/>
</dbReference>
<dbReference type="PANTHER" id="PTHR43020">
    <property type="entry name" value="CDK5 REGULATORY SUBUNIT-ASSOCIATED PROTEIN 1"/>
    <property type="match status" value="1"/>
</dbReference>
<evidence type="ECO:0000313" key="10">
    <source>
        <dbReference type="Proteomes" id="UP000316495"/>
    </source>
</evidence>
<protein>
    <submittedName>
        <fullName evidence="9">Bifunctional enzyme involved in thiolation and methylation of tRNA</fullName>
    </submittedName>
</protein>
<dbReference type="PROSITE" id="PS01278">
    <property type="entry name" value="MTTASE_RADICAL"/>
    <property type="match status" value="1"/>
</dbReference>
<evidence type="ECO:0000256" key="2">
    <source>
        <dbReference type="ARBA" id="ARBA00022485"/>
    </source>
</evidence>
<dbReference type="Gene3D" id="3.80.30.20">
    <property type="entry name" value="tm_1862 like domain"/>
    <property type="match status" value="1"/>
</dbReference>
<feature type="domain" description="Radical SAM core" evidence="8">
    <location>
        <begin position="113"/>
        <end position="355"/>
    </location>
</feature>
<name>A0A554LKY2_9BACT</name>
<feature type="domain" description="MTTase N-terminal" evidence="7">
    <location>
        <begin position="2"/>
        <end position="106"/>
    </location>
</feature>
<dbReference type="GO" id="GO:0046872">
    <property type="term" value="F:metal ion binding"/>
    <property type="evidence" value="ECO:0007669"/>
    <property type="project" value="UniProtKB-KW"/>
</dbReference>
<evidence type="ECO:0000313" key="9">
    <source>
        <dbReference type="EMBL" id="TSC93526.1"/>
    </source>
</evidence>
<keyword evidence="6" id="KW-0411">Iron-sulfur</keyword>
<keyword evidence="3" id="KW-0949">S-adenosyl-L-methionine</keyword>
<dbReference type="Pfam" id="PF04055">
    <property type="entry name" value="Radical_SAM"/>
    <property type="match status" value="1"/>
</dbReference>
<keyword evidence="4" id="KW-0479">Metal-binding</keyword>
<dbReference type="InterPro" id="IPR058240">
    <property type="entry name" value="rSAM_sf"/>
</dbReference>
<sequence>MKSFFIEVLGCQQNEYDAAKLSAELHLAGFCEVENPKEAKYIFILACSVRQTAVDRIFGRIRNWKDKKIFITGCVLDDDRKNFSEKGVVYFSDSEEFKQISGLKLKNNLAVQQFNDNVFYIPIMSGCNNFCSYCVVPYTRGREKSRSIDEILFEAKRIIFHFSTAQPACDSTELAEVRRGRYGSEKPEVILLGQNVNSYEFGFVELLKKINDLSGDFQISFLSNHPKDMTDDIIEAVAKLPKIKKEVHLPLQSGSDRILKLMNRPYDSKQYLKLAQKLTAYNLQLTTDIIVGFPGETESDFQKTVNLCKKVGFKLAYINKYSPRKGTAAYKLSDPIPWKEKQRKWRILNELINKK</sequence>
<dbReference type="InterPro" id="IPR006638">
    <property type="entry name" value="Elp3/MiaA/NifB-like_rSAM"/>
</dbReference>
<dbReference type="PROSITE" id="PS51918">
    <property type="entry name" value="RADICAL_SAM"/>
    <property type="match status" value="1"/>
</dbReference>
<dbReference type="InterPro" id="IPR038135">
    <property type="entry name" value="Methylthiotransferase_N_sf"/>
</dbReference>
<dbReference type="InterPro" id="IPR020612">
    <property type="entry name" value="Methylthiotransferase_CS"/>
</dbReference>
<dbReference type="AlphaFoldDB" id="A0A554LKY2"/>
<dbReference type="PROSITE" id="PS51449">
    <property type="entry name" value="MTTASE_N"/>
    <property type="match status" value="1"/>
</dbReference>
<evidence type="ECO:0000259" key="8">
    <source>
        <dbReference type="PROSITE" id="PS51918"/>
    </source>
</evidence>
<proteinExistence type="predicted"/>
<dbReference type="Proteomes" id="UP000316495">
    <property type="component" value="Unassembled WGS sequence"/>
</dbReference>
<keyword evidence="5" id="KW-0408">Iron</keyword>
<dbReference type="SUPFAM" id="SSF102114">
    <property type="entry name" value="Radical SAM enzymes"/>
    <property type="match status" value="1"/>
</dbReference>
<dbReference type="EMBL" id="VMGN01000043">
    <property type="protein sequence ID" value="TSC93526.1"/>
    <property type="molecule type" value="Genomic_DNA"/>
</dbReference>
<dbReference type="Gene3D" id="3.40.50.12160">
    <property type="entry name" value="Methylthiotransferase, N-terminal domain"/>
    <property type="match status" value="1"/>
</dbReference>
<gene>
    <name evidence="9" type="ORF">Athens101428_659</name>
</gene>
<evidence type="ECO:0000256" key="1">
    <source>
        <dbReference type="ARBA" id="ARBA00001966"/>
    </source>
</evidence>
<evidence type="ECO:0000256" key="6">
    <source>
        <dbReference type="ARBA" id="ARBA00023014"/>
    </source>
</evidence>
<dbReference type="InterPro" id="IPR013848">
    <property type="entry name" value="Methylthiotransferase_N"/>
</dbReference>
<dbReference type="InterPro" id="IPR023404">
    <property type="entry name" value="rSAM_horseshoe"/>
</dbReference>
<dbReference type="PANTHER" id="PTHR43020:SF2">
    <property type="entry name" value="MITOCHONDRIAL TRNA METHYLTHIOTRANSFERASE CDK5RAP1"/>
    <property type="match status" value="1"/>
</dbReference>
<dbReference type="Pfam" id="PF00919">
    <property type="entry name" value="UPF0004"/>
    <property type="match status" value="1"/>
</dbReference>
<dbReference type="GO" id="GO:0035597">
    <property type="term" value="F:tRNA-2-methylthio-N(6)-dimethylallyladenosine(37) synthase activity"/>
    <property type="evidence" value="ECO:0007669"/>
    <property type="project" value="TreeGrafter"/>
</dbReference>
<organism evidence="9 10">
    <name type="scientific">Candidatus Berkelbacteria bacterium Athens1014_28</name>
    <dbReference type="NCBI Taxonomy" id="2017145"/>
    <lineage>
        <taxon>Bacteria</taxon>
        <taxon>Candidatus Berkelbacteria</taxon>
    </lineage>
</organism>